<dbReference type="EMBL" id="JAWQEG010000918">
    <property type="protein sequence ID" value="KAK3884082.1"/>
    <property type="molecule type" value="Genomic_DNA"/>
</dbReference>
<evidence type="ECO:0000259" key="4">
    <source>
        <dbReference type="PROSITE" id="PS51034"/>
    </source>
</evidence>
<keyword evidence="6" id="KW-1185">Reference proteome</keyword>
<feature type="signal peptide" evidence="3">
    <location>
        <begin position="1"/>
        <end position="23"/>
    </location>
</feature>
<evidence type="ECO:0000256" key="3">
    <source>
        <dbReference type="SAM" id="SignalP"/>
    </source>
</evidence>
<sequence>MDISATTIVLNVILMYIFGCVEAAHLPPSAIEGDQTYYHDTNENDNRGHTNNNPLELLQDLASRSETKNSQSAKGDENVPETVILNEAPQTNPYKEEEELAMKQQEMEAILQKMKQEAKVEQMKKEAIQQQGKEVTKQQSTEATKKEELDSTKMQELEVMLHEQFMIQEQMKQQEARLEQMKQEAIQRQLLQERMRQAQQKQLQEEEELRQAMMKPQEQLRQQQQLTYQADGSEQRLNKQELVGLFSSSMRASVTMFPGCPFNHFILRARCWGNIVEVTVSTRAPTIGQLSVVGGRGQVIIDGAYQLMYVVMLREWKLTKELVKSDLEPNCPSCQHLKPQILLQVGEVTCGAEVECRRGDIDDFNHIPVATPAPPHVTPPPLSSHHVPSPYQLPQQQYPQHQPPLRAAPVPASNTPLNLASLRESQQDPTLNASGEEVKSPVTLGAKVNLVVSVSTSDLPLDLHVIKCEVRDEGSRSVTIVKDGCSSSQVMGEFKEVVTTTEDGNEAGSEEGVRRVVTQRAPLQIFNTRASPQNITIICVVKMCSMECPEKPSCVQSDINLGKRSKRPSWSLFSRQVTLSTTIPVLGFIHKPAASDSDKVIATGGVGDGETFNTHQYQNCVSYRTVYVMLSLLTGVYLIFLVMAILCSHRVTAKVVTGGGGGGMNKKYFDDDSESPTRALYQEYNSPRKRTTPKSSPEHSVYMNTATSPHRY</sequence>
<feature type="chain" id="PRO_5041970808" description="ZP domain-containing protein" evidence="3">
    <location>
        <begin position="24"/>
        <end position="712"/>
    </location>
</feature>
<dbReference type="InterPro" id="IPR001507">
    <property type="entry name" value="ZP_dom"/>
</dbReference>
<feature type="region of interest" description="Disordered" evidence="1">
    <location>
        <begin position="129"/>
        <end position="151"/>
    </location>
</feature>
<gene>
    <name evidence="5" type="ORF">Pcinc_011618</name>
</gene>
<feature type="compositionally biased region" description="Pro residues" evidence="1">
    <location>
        <begin position="371"/>
        <end position="382"/>
    </location>
</feature>
<keyword evidence="2" id="KW-0472">Membrane</keyword>
<feature type="compositionally biased region" description="Polar residues" evidence="1">
    <location>
        <begin position="129"/>
        <end position="142"/>
    </location>
</feature>
<feature type="compositionally biased region" description="Polar residues" evidence="1">
    <location>
        <begin position="702"/>
        <end position="712"/>
    </location>
</feature>
<keyword evidence="2" id="KW-1133">Transmembrane helix</keyword>
<evidence type="ECO:0000313" key="5">
    <source>
        <dbReference type="EMBL" id="KAK3884082.1"/>
    </source>
</evidence>
<feature type="transmembrane region" description="Helical" evidence="2">
    <location>
        <begin position="626"/>
        <end position="647"/>
    </location>
</feature>
<feature type="region of interest" description="Disordered" evidence="1">
    <location>
        <begin position="64"/>
        <end position="94"/>
    </location>
</feature>
<organism evidence="5 6">
    <name type="scientific">Petrolisthes cinctipes</name>
    <name type="common">Flat porcelain crab</name>
    <dbReference type="NCBI Taxonomy" id="88211"/>
    <lineage>
        <taxon>Eukaryota</taxon>
        <taxon>Metazoa</taxon>
        <taxon>Ecdysozoa</taxon>
        <taxon>Arthropoda</taxon>
        <taxon>Crustacea</taxon>
        <taxon>Multicrustacea</taxon>
        <taxon>Malacostraca</taxon>
        <taxon>Eumalacostraca</taxon>
        <taxon>Eucarida</taxon>
        <taxon>Decapoda</taxon>
        <taxon>Pleocyemata</taxon>
        <taxon>Anomura</taxon>
        <taxon>Galatheoidea</taxon>
        <taxon>Porcellanidae</taxon>
        <taxon>Petrolisthes</taxon>
    </lineage>
</organism>
<evidence type="ECO:0000256" key="1">
    <source>
        <dbReference type="SAM" id="MobiDB-lite"/>
    </source>
</evidence>
<feature type="region of interest" description="Disordered" evidence="1">
    <location>
        <begin position="202"/>
        <end position="225"/>
    </location>
</feature>
<feature type="compositionally biased region" description="Low complexity" evidence="1">
    <location>
        <begin position="211"/>
        <end position="225"/>
    </location>
</feature>
<feature type="domain" description="ZP" evidence="4">
    <location>
        <begin position="270"/>
        <end position="561"/>
    </location>
</feature>
<feature type="region of interest" description="Disordered" evidence="1">
    <location>
        <begin position="369"/>
        <end position="415"/>
    </location>
</feature>
<accession>A0AAE1G0H9</accession>
<feature type="compositionally biased region" description="Polar residues" evidence="1">
    <location>
        <begin position="64"/>
        <end position="73"/>
    </location>
</feature>
<feature type="compositionally biased region" description="Low complexity" evidence="1">
    <location>
        <begin position="383"/>
        <end position="405"/>
    </location>
</feature>
<dbReference type="AlphaFoldDB" id="A0AAE1G0H9"/>
<dbReference type="PROSITE" id="PS51034">
    <property type="entry name" value="ZP_2"/>
    <property type="match status" value="1"/>
</dbReference>
<keyword evidence="2" id="KW-0812">Transmembrane</keyword>
<feature type="region of interest" description="Disordered" evidence="1">
    <location>
        <begin position="683"/>
        <end position="712"/>
    </location>
</feature>
<comment type="caution">
    <text evidence="5">The sequence shown here is derived from an EMBL/GenBank/DDBJ whole genome shotgun (WGS) entry which is preliminary data.</text>
</comment>
<name>A0AAE1G0H9_PETCI</name>
<dbReference type="Proteomes" id="UP001286313">
    <property type="component" value="Unassembled WGS sequence"/>
</dbReference>
<keyword evidence="3" id="KW-0732">Signal</keyword>
<evidence type="ECO:0000256" key="2">
    <source>
        <dbReference type="SAM" id="Phobius"/>
    </source>
</evidence>
<proteinExistence type="predicted"/>
<reference evidence="5" key="1">
    <citation type="submission" date="2023-10" db="EMBL/GenBank/DDBJ databases">
        <title>Genome assemblies of two species of porcelain crab, Petrolisthes cinctipes and Petrolisthes manimaculis (Anomura: Porcellanidae).</title>
        <authorList>
            <person name="Angst P."/>
        </authorList>
    </citation>
    <scope>NUCLEOTIDE SEQUENCE</scope>
    <source>
        <strain evidence="5">PB745_01</strain>
        <tissue evidence="5">Gill</tissue>
    </source>
</reference>
<evidence type="ECO:0000313" key="6">
    <source>
        <dbReference type="Proteomes" id="UP001286313"/>
    </source>
</evidence>
<protein>
    <recommendedName>
        <fullName evidence="4">ZP domain-containing protein</fullName>
    </recommendedName>
</protein>